<evidence type="ECO:0000256" key="5">
    <source>
        <dbReference type="ARBA" id="ARBA00022741"/>
    </source>
</evidence>
<feature type="domain" description="Protein kinase" evidence="9">
    <location>
        <begin position="1"/>
        <end position="87"/>
    </location>
</feature>
<dbReference type="GO" id="GO:0043235">
    <property type="term" value="C:receptor complex"/>
    <property type="evidence" value="ECO:0007669"/>
    <property type="project" value="TreeGrafter"/>
</dbReference>
<evidence type="ECO:0000256" key="3">
    <source>
        <dbReference type="ARBA" id="ARBA00022729"/>
    </source>
</evidence>
<proteinExistence type="predicted"/>
<dbReference type="InterPro" id="IPR050122">
    <property type="entry name" value="RTK"/>
</dbReference>
<reference evidence="10" key="1">
    <citation type="submission" date="2018-11" db="EMBL/GenBank/DDBJ databases">
        <authorList>
            <consortium name="Pathogen Informatics"/>
        </authorList>
    </citation>
    <scope>NUCLEOTIDE SEQUENCE</scope>
</reference>
<evidence type="ECO:0000259" key="9">
    <source>
        <dbReference type="PROSITE" id="PS50011"/>
    </source>
</evidence>
<dbReference type="InterPro" id="IPR000719">
    <property type="entry name" value="Prot_kinase_dom"/>
</dbReference>
<name>A0A448XSR5_9PLAT</name>
<dbReference type="GO" id="GO:0005886">
    <property type="term" value="C:plasma membrane"/>
    <property type="evidence" value="ECO:0007669"/>
    <property type="project" value="TreeGrafter"/>
</dbReference>
<dbReference type="GO" id="GO:0007169">
    <property type="term" value="P:cell surface receptor protein tyrosine kinase signaling pathway"/>
    <property type="evidence" value="ECO:0007669"/>
    <property type="project" value="TreeGrafter"/>
</dbReference>
<dbReference type="Gene3D" id="1.10.510.10">
    <property type="entry name" value="Transferase(Phosphotransferase) domain 1"/>
    <property type="match status" value="1"/>
</dbReference>
<evidence type="ECO:0000256" key="6">
    <source>
        <dbReference type="ARBA" id="ARBA00022840"/>
    </source>
</evidence>
<dbReference type="PANTHER" id="PTHR24416">
    <property type="entry name" value="TYROSINE-PROTEIN KINASE RECEPTOR"/>
    <property type="match status" value="1"/>
</dbReference>
<dbReference type="PROSITE" id="PS00109">
    <property type="entry name" value="PROTEIN_KINASE_TYR"/>
    <property type="match status" value="1"/>
</dbReference>
<evidence type="ECO:0000256" key="8">
    <source>
        <dbReference type="ARBA" id="ARBA00023136"/>
    </source>
</evidence>
<keyword evidence="11" id="KW-1185">Reference proteome</keyword>
<organism evidence="10 11">
    <name type="scientific">Protopolystoma xenopodis</name>
    <dbReference type="NCBI Taxonomy" id="117903"/>
    <lineage>
        <taxon>Eukaryota</taxon>
        <taxon>Metazoa</taxon>
        <taxon>Spiralia</taxon>
        <taxon>Lophotrochozoa</taxon>
        <taxon>Platyhelminthes</taxon>
        <taxon>Monogenea</taxon>
        <taxon>Polyopisthocotylea</taxon>
        <taxon>Polystomatidea</taxon>
        <taxon>Polystomatidae</taxon>
        <taxon>Protopolystoma</taxon>
    </lineage>
</organism>
<dbReference type="PANTHER" id="PTHR24416:SF525">
    <property type="entry name" value="INSULIN-LIKE RECEPTOR"/>
    <property type="match status" value="1"/>
</dbReference>
<dbReference type="InterPro" id="IPR011009">
    <property type="entry name" value="Kinase-like_dom_sf"/>
</dbReference>
<accession>A0A448XSR5</accession>
<keyword evidence="7" id="KW-1133">Transmembrane helix</keyword>
<keyword evidence="4" id="KW-0677">Repeat</keyword>
<comment type="caution">
    <text evidence="10">The sequence shown here is derived from an EMBL/GenBank/DDBJ whole genome shotgun (WGS) entry which is preliminary data.</text>
</comment>
<dbReference type="Pfam" id="PF07714">
    <property type="entry name" value="PK_Tyr_Ser-Thr"/>
    <property type="match status" value="1"/>
</dbReference>
<protein>
    <recommendedName>
        <fullName evidence="9">Protein kinase domain-containing protein</fullName>
    </recommendedName>
</protein>
<keyword evidence="2" id="KW-0812">Transmembrane</keyword>
<keyword evidence="8" id="KW-0472">Membrane</keyword>
<dbReference type="SUPFAM" id="SSF56112">
    <property type="entry name" value="Protein kinase-like (PK-like)"/>
    <property type="match status" value="1"/>
</dbReference>
<comment type="subcellular location">
    <subcellularLocation>
        <location evidence="1">Membrane</location>
        <topology evidence="1">Single-pass type I membrane protein</topology>
    </subcellularLocation>
</comment>
<dbReference type="GO" id="GO:0004714">
    <property type="term" value="F:transmembrane receptor protein tyrosine kinase activity"/>
    <property type="evidence" value="ECO:0007669"/>
    <property type="project" value="TreeGrafter"/>
</dbReference>
<dbReference type="InterPro" id="IPR008266">
    <property type="entry name" value="Tyr_kinase_AS"/>
</dbReference>
<dbReference type="AlphaFoldDB" id="A0A448XSR5"/>
<gene>
    <name evidence="10" type="ORF">PXEA_LOCUS37542</name>
</gene>
<evidence type="ECO:0000256" key="4">
    <source>
        <dbReference type="ARBA" id="ARBA00022737"/>
    </source>
</evidence>
<dbReference type="OrthoDB" id="73209at2759"/>
<evidence type="ECO:0000256" key="1">
    <source>
        <dbReference type="ARBA" id="ARBA00004479"/>
    </source>
</evidence>
<dbReference type="InterPro" id="IPR001245">
    <property type="entry name" value="Ser-Thr/Tyr_kinase_cat_dom"/>
</dbReference>
<evidence type="ECO:0000313" key="11">
    <source>
        <dbReference type="Proteomes" id="UP000784294"/>
    </source>
</evidence>
<sequence length="87" mass="10050">MDVEPDAEDVRPTTLTRMALDIAEGVAYLHSQHLIHRDIACRNCLVGPDRTVKIGDFGLTREVTKNDAEGYYRFTRNYFQFDEFPNL</sequence>
<keyword evidence="6" id="KW-0067">ATP-binding</keyword>
<evidence type="ECO:0000256" key="2">
    <source>
        <dbReference type="ARBA" id="ARBA00022692"/>
    </source>
</evidence>
<dbReference type="EMBL" id="CAAALY010289554">
    <property type="protein sequence ID" value="VEL44102.1"/>
    <property type="molecule type" value="Genomic_DNA"/>
</dbReference>
<keyword evidence="3" id="KW-0732">Signal</keyword>
<evidence type="ECO:0000313" key="10">
    <source>
        <dbReference type="EMBL" id="VEL44102.1"/>
    </source>
</evidence>
<dbReference type="GO" id="GO:0005524">
    <property type="term" value="F:ATP binding"/>
    <property type="evidence" value="ECO:0007669"/>
    <property type="project" value="UniProtKB-KW"/>
</dbReference>
<evidence type="ECO:0000256" key="7">
    <source>
        <dbReference type="ARBA" id="ARBA00022989"/>
    </source>
</evidence>
<dbReference type="PROSITE" id="PS50011">
    <property type="entry name" value="PROTEIN_KINASE_DOM"/>
    <property type="match status" value="1"/>
</dbReference>
<keyword evidence="5" id="KW-0547">Nucleotide-binding</keyword>
<dbReference type="Proteomes" id="UP000784294">
    <property type="component" value="Unassembled WGS sequence"/>
</dbReference>